<dbReference type="EMBL" id="GEZM01064689">
    <property type="protein sequence ID" value="JAV68662.1"/>
    <property type="molecule type" value="Transcribed_RNA"/>
</dbReference>
<organism evidence="1">
    <name type="scientific">Photinus pyralis</name>
    <name type="common">Common eastern firefly</name>
    <name type="synonym">Lampyris pyralis</name>
    <dbReference type="NCBI Taxonomy" id="7054"/>
    <lineage>
        <taxon>Eukaryota</taxon>
        <taxon>Metazoa</taxon>
        <taxon>Ecdysozoa</taxon>
        <taxon>Arthropoda</taxon>
        <taxon>Hexapoda</taxon>
        <taxon>Insecta</taxon>
        <taxon>Pterygota</taxon>
        <taxon>Neoptera</taxon>
        <taxon>Endopterygota</taxon>
        <taxon>Coleoptera</taxon>
        <taxon>Polyphaga</taxon>
        <taxon>Elateriformia</taxon>
        <taxon>Elateroidea</taxon>
        <taxon>Lampyridae</taxon>
        <taxon>Lampyrinae</taxon>
        <taxon>Photinus</taxon>
    </lineage>
</organism>
<sequence>MAAMLPIGKADGGSIHVEKSARGYEEDAQNDSECDADLDIGRVGVATRELPLPKSSTINVEPAAGLVMQFRNPRRRVFQSSSAIMCLLPGRARLRFPKRDIHAAPVSFAAGLCA</sequence>
<accession>A0A1Y1L4Q3</accession>
<reference evidence="1" key="1">
    <citation type="journal article" date="2016" name="Sci. Rep.">
        <title>Molecular characterization of firefly nuptial gifts: a multi-omics approach sheds light on postcopulatory sexual selection.</title>
        <authorList>
            <person name="Al-Wathiqui N."/>
            <person name="Fallon T.R."/>
            <person name="South A."/>
            <person name="Weng J.K."/>
            <person name="Lewis S.M."/>
        </authorList>
    </citation>
    <scope>NUCLEOTIDE SEQUENCE</scope>
</reference>
<evidence type="ECO:0000313" key="1">
    <source>
        <dbReference type="EMBL" id="JAV68662.1"/>
    </source>
</evidence>
<proteinExistence type="predicted"/>
<dbReference type="AlphaFoldDB" id="A0A1Y1L4Q3"/>
<name>A0A1Y1L4Q3_PHOPY</name>
<protein>
    <submittedName>
        <fullName evidence="1">Uncharacterized protein</fullName>
    </submittedName>
</protein>